<evidence type="ECO:0000313" key="1">
    <source>
        <dbReference type="EMBL" id="CAE7261406.1"/>
    </source>
</evidence>
<gene>
    <name evidence="1" type="ORF">SPIL2461_LOCUS5490</name>
</gene>
<dbReference type="Proteomes" id="UP000649617">
    <property type="component" value="Unassembled WGS sequence"/>
</dbReference>
<dbReference type="EMBL" id="CAJNIZ010007803">
    <property type="protein sequence ID" value="CAE7261406.1"/>
    <property type="molecule type" value="Genomic_DNA"/>
</dbReference>
<dbReference type="AlphaFoldDB" id="A0A812MLB5"/>
<sequence>MLPTSLWERLPSWRQFVQDAMKLYNCSLSSVQILRGQLLKTDAGEQRQCELGRWLFFPWAPFA</sequence>
<comment type="caution">
    <text evidence="1">The sequence shown here is derived from an EMBL/GenBank/DDBJ whole genome shotgun (WGS) entry which is preliminary data.</text>
</comment>
<name>A0A812MLB5_SYMPI</name>
<organism evidence="1 2">
    <name type="scientific">Symbiodinium pilosum</name>
    <name type="common">Dinoflagellate</name>
    <dbReference type="NCBI Taxonomy" id="2952"/>
    <lineage>
        <taxon>Eukaryota</taxon>
        <taxon>Sar</taxon>
        <taxon>Alveolata</taxon>
        <taxon>Dinophyceae</taxon>
        <taxon>Suessiales</taxon>
        <taxon>Symbiodiniaceae</taxon>
        <taxon>Symbiodinium</taxon>
    </lineage>
</organism>
<proteinExistence type="predicted"/>
<evidence type="ECO:0000313" key="2">
    <source>
        <dbReference type="Proteomes" id="UP000649617"/>
    </source>
</evidence>
<keyword evidence="2" id="KW-1185">Reference proteome</keyword>
<reference evidence="1" key="1">
    <citation type="submission" date="2021-02" db="EMBL/GenBank/DDBJ databases">
        <authorList>
            <person name="Dougan E. K."/>
            <person name="Rhodes N."/>
            <person name="Thang M."/>
            <person name="Chan C."/>
        </authorList>
    </citation>
    <scope>NUCLEOTIDE SEQUENCE</scope>
</reference>
<protein>
    <submittedName>
        <fullName evidence="1">Uncharacterized protein</fullName>
    </submittedName>
</protein>
<accession>A0A812MLB5</accession>